<gene>
    <name evidence="4" type="ORF">P170DRAFT_423216</name>
</gene>
<dbReference type="AlphaFoldDB" id="A0A2I2GHH3"/>
<protein>
    <submittedName>
        <fullName evidence="4">Phytanoyl-CoA dioxygenase family protein</fullName>
    </submittedName>
</protein>
<dbReference type="PANTHER" id="PTHR20883:SF48">
    <property type="entry name" value="ECTOINE DIOXYGENASE"/>
    <property type="match status" value="1"/>
</dbReference>
<dbReference type="SUPFAM" id="SSF51197">
    <property type="entry name" value="Clavaminate synthase-like"/>
    <property type="match status" value="1"/>
</dbReference>
<dbReference type="VEuPathDB" id="FungiDB:P170DRAFT_423216"/>
<dbReference type="RefSeq" id="XP_024707634.1">
    <property type="nucleotide sequence ID" value="XM_024847488.1"/>
</dbReference>
<evidence type="ECO:0000256" key="1">
    <source>
        <dbReference type="ARBA" id="ARBA00001962"/>
    </source>
</evidence>
<keyword evidence="4" id="KW-0223">Dioxygenase</keyword>
<name>A0A2I2GHH3_9EURO</name>
<dbReference type="GO" id="GO:0051213">
    <property type="term" value="F:dioxygenase activity"/>
    <property type="evidence" value="ECO:0007669"/>
    <property type="project" value="UniProtKB-KW"/>
</dbReference>
<accession>A0A2I2GHH3</accession>
<dbReference type="InterPro" id="IPR008775">
    <property type="entry name" value="Phytyl_CoA_dOase-like"/>
</dbReference>
<evidence type="ECO:0000313" key="4">
    <source>
        <dbReference type="EMBL" id="PLB52332.1"/>
    </source>
</evidence>
<keyword evidence="3" id="KW-0408">Iron</keyword>
<dbReference type="PANTHER" id="PTHR20883">
    <property type="entry name" value="PHYTANOYL-COA DIOXYGENASE DOMAIN CONTAINING 1"/>
    <property type="match status" value="1"/>
</dbReference>
<keyword evidence="4" id="KW-0560">Oxidoreductase</keyword>
<comment type="caution">
    <text evidence="4">The sequence shown here is derived from an EMBL/GenBank/DDBJ whole genome shotgun (WGS) entry which is preliminary data.</text>
</comment>
<dbReference type="Proteomes" id="UP000234275">
    <property type="component" value="Unassembled WGS sequence"/>
</dbReference>
<sequence length="276" mass="30430">MASNTVTAQQLADAKAKFKQDGWAVLPDVISPEKAKEVVDRLWKAKEESERRGDPTYLDWLDPNSSNVRIFYLMELDPVFRELISHPTAVEMVQSALGQNFLVSNFTANIALPGSKSMGLHSDLSLQCPDPWLSTWGLNVIWCLHDTYKENGATMYIPGSHHWTAKSQVPSDDEARKLLVPFEAKAGSIIVMDGRLWHTSGCNTTEDKERALLFGAYNAPFLRGQVNWGVGLSEETKKTLSPELREWLGVNRDGNLGVVTGVNDVFAEGSAAPAAA</sequence>
<organism evidence="4 5">
    <name type="scientific">Aspergillus steynii IBT 23096</name>
    <dbReference type="NCBI Taxonomy" id="1392250"/>
    <lineage>
        <taxon>Eukaryota</taxon>
        <taxon>Fungi</taxon>
        <taxon>Dikarya</taxon>
        <taxon>Ascomycota</taxon>
        <taxon>Pezizomycotina</taxon>
        <taxon>Eurotiomycetes</taxon>
        <taxon>Eurotiomycetidae</taxon>
        <taxon>Eurotiales</taxon>
        <taxon>Aspergillaceae</taxon>
        <taxon>Aspergillus</taxon>
        <taxon>Aspergillus subgen. Circumdati</taxon>
    </lineage>
</organism>
<comment type="cofactor">
    <cofactor evidence="1">
        <name>Fe cation</name>
        <dbReference type="ChEBI" id="CHEBI:24875"/>
    </cofactor>
</comment>
<evidence type="ECO:0000313" key="5">
    <source>
        <dbReference type="Proteomes" id="UP000234275"/>
    </source>
</evidence>
<dbReference type="GO" id="GO:0046872">
    <property type="term" value="F:metal ion binding"/>
    <property type="evidence" value="ECO:0007669"/>
    <property type="project" value="UniProtKB-ARBA"/>
</dbReference>
<dbReference type="EMBL" id="MSFO01000002">
    <property type="protein sequence ID" value="PLB52332.1"/>
    <property type="molecule type" value="Genomic_DNA"/>
</dbReference>
<dbReference type="GeneID" id="36555187"/>
<proteinExistence type="inferred from homology"/>
<dbReference type="Pfam" id="PF05721">
    <property type="entry name" value="PhyH"/>
    <property type="match status" value="1"/>
</dbReference>
<dbReference type="STRING" id="1392250.A0A2I2GHH3"/>
<reference evidence="4 5" key="1">
    <citation type="submission" date="2016-12" db="EMBL/GenBank/DDBJ databases">
        <title>The genomes of Aspergillus section Nigri reveals drivers in fungal speciation.</title>
        <authorList>
            <consortium name="DOE Joint Genome Institute"/>
            <person name="Vesth T.C."/>
            <person name="Nybo J."/>
            <person name="Theobald S."/>
            <person name="Brandl J."/>
            <person name="Frisvad J.C."/>
            <person name="Nielsen K.F."/>
            <person name="Lyhne E.K."/>
            <person name="Kogle M.E."/>
            <person name="Kuo A."/>
            <person name="Riley R."/>
            <person name="Clum A."/>
            <person name="Nolan M."/>
            <person name="Lipzen A."/>
            <person name="Salamov A."/>
            <person name="Henrissat B."/>
            <person name="Wiebenga A."/>
            <person name="De Vries R.P."/>
            <person name="Grigoriev I.V."/>
            <person name="Mortensen U.H."/>
            <person name="Andersen M.R."/>
            <person name="Baker S.E."/>
        </authorList>
    </citation>
    <scope>NUCLEOTIDE SEQUENCE [LARGE SCALE GENOMIC DNA]</scope>
    <source>
        <strain evidence="4 5">IBT 23096</strain>
    </source>
</reference>
<evidence type="ECO:0000256" key="3">
    <source>
        <dbReference type="ARBA" id="ARBA00023004"/>
    </source>
</evidence>
<comment type="similarity">
    <text evidence="2">Belongs to the PhyH family.</text>
</comment>
<dbReference type="OrthoDB" id="445007at2759"/>
<evidence type="ECO:0000256" key="2">
    <source>
        <dbReference type="ARBA" id="ARBA00005830"/>
    </source>
</evidence>
<keyword evidence="5" id="KW-1185">Reference proteome</keyword>
<dbReference type="Gene3D" id="2.60.120.620">
    <property type="entry name" value="q2cbj1_9rhob like domain"/>
    <property type="match status" value="1"/>
</dbReference>